<dbReference type="OrthoDB" id="3174529at2"/>
<dbReference type="PROSITE" id="PS51186">
    <property type="entry name" value="GNAT"/>
    <property type="match status" value="1"/>
</dbReference>
<reference evidence="2 3" key="1">
    <citation type="submission" date="2019-07" db="EMBL/GenBank/DDBJ databases">
        <authorList>
            <person name="Zhu P."/>
        </authorList>
    </citation>
    <scope>NUCLEOTIDE SEQUENCE [LARGE SCALE GENOMIC DNA]</scope>
    <source>
        <strain evidence="2 3">SSL-25</strain>
    </source>
</reference>
<dbReference type="Gene3D" id="3.40.630.30">
    <property type="match status" value="1"/>
</dbReference>
<dbReference type="GO" id="GO:0016747">
    <property type="term" value="F:acyltransferase activity, transferring groups other than amino-acyl groups"/>
    <property type="evidence" value="ECO:0007669"/>
    <property type="project" value="InterPro"/>
</dbReference>
<keyword evidence="2" id="KW-0808">Transferase</keyword>
<sequence>MRSEEWHLTEDVEAFLDRAGDFLRSRPALHNTPLTTIEKLRKPESGTEPTLLGRLETADGEVRAILYRPPTGRLGLTPVTPEQAEALAAQLAGLGITLTGITAEHTTADAFTAAWQRHTGATATLYQRWHLYRLGELAPPEPFPAGRGRRAGEQDLDQVIRMCAEFCENVGETPVPNTENWTGTRFADRNFTFWETPDGTLASVAAATTMVAGLVRVDPVYTPADLRGRGYAAAVTAEVSAAALAEGATDVVLYTDPANPTSNALYQRLGYVRLTDLHGYNFT</sequence>
<dbReference type="Pfam" id="PF08445">
    <property type="entry name" value="FR47"/>
    <property type="match status" value="1"/>
</dbReference>
<evidence type="ECO:0000259" key="1">
    <source>
        <dbReference type="PROSITE" id="PS51186"/>
    </source>
</evidence>
<accession>A0A5B8JHX1</accession>
<dbReference type="Proteomes" id="UP000320580">
    <property type="component" value="Chromosome"/>
</dbReference>
<dbReference type="InterPro" id="IPR016181">
    <property type="entry name" value="Acyl_CoA_acyltransferase"/>
</dbReference>
<evidence type="ECO:0000313" key="2">
    <source>
        <dbReference type="EMBL" id="QDY77113.1"/>
    </source>
</evidence>
<dbReference type="RefSeq" id="WP_146480399.1">
    <property type="nucleotide sequence ID" value="NZ_CP042266.1"/>
</dbReference>
<dbReference type="EMBL" id="CP042266">
    <property type="protein sequence ID" value="QDY77113.1"/>
    <property type="molecule type" value="Genomic_DNA"/>
</dbReference>
<organism evidence="2 3">
    <name type="scientific">Streptomyces qinzhouensis</name>
    <dbReference type="NCBI Taxonomy" id="2599401"/>
    <lineage>
        <taxon>Bacteria</taxon>
        <taxon>Bacillati</taxon>
        <taxon>Actinomycetota</taxon>
        <taxon>Actinomycetes</taxon>
        <taxon>Kitasatosporales</taxon>
        <taxon>Streptomycetaceae</taxon>
        <taxon>Streptomyces</taxon>
    </lineage>
</organism>
<keyword evidence="3" id="KW-1185">Reference proteome</keyword>
<dbReference type="KEGG" id="sqz:FQU76_11960"/>
<proteinExistence type="predicted"/>
<evidence type="ECO:0000313" key="3">
    <source>
        <dbReference type="Proteomes" id="UP000320580"/>
    </source>
</evidence>
<dbReference type="InterPro" id="IPR000182">
    <property type="entry name" value="GNAT_dom"/>
</dbReference>
<protein>
    <submittedName>
        <fullName evidence="2">GNAT family N-acetyltransferase</fullName>
    </submittedName>
</protein>
<dbReference type="SUPFAM" id="SSF55729">
    <property type="entry name" value="Acyl-CoA N-acyltransferases (Nat)"/>
    <property type="match status" value="1"/>
</dbReference>
<dbReference type="AlphaFoldDB" id="A0A5B8JHX1"/>
<feature type="domain" description="N-acetyltransferase" evidence="1">
    <location>
        <begin position="146"/>
        <end position="283"/>
    </location>
</feature>
<gene>
    <name evidence="2" type="ORF">FQU76_11960</name>
</gene>
<name>A0A5B8JHX1_9ACTN</name>
<dbReference type="InterPro" id="IPR013653">
    <property type="entry name" value="GCN5-like_dom"/>
</dbReference>